<feature type="compositionally biased region" description="Basic and acidic residues" evidence="1">
    <location>
        <begin position="106"/>
        <end position="119"/>
    </location>
</feature>
<feature type="compositionally biased region" description="Basic and acidic residues" evidence="1">
    <location>
        <begin position="79"/>
        <end position="90"/>
    </location>
</feature>
<accession>A0A7J6QPN6</accession>
<dbReference type="EMBL" id="JABANO010031431">
    <property type="protein sequence ID" value="KAF4710248.1"/>
    <property type="molecule type" value="Genomic_DNA"/>
</dbReference>
<reference evidence="2 3" key="1">
    <citation type="submission" date="2020-04" db="EMBL/GenBank/DDBJ databases">
        <title>Perkinsus olseni comparative genomics.</title>
        <authorList>
            <person name="Bogema D.R."/>
        </authorList>
    </citation>
    <scope>NUCLEOTIDE SEQUENCE [LARGE SCALE GENOMIC DNA]</scope>
    <source>
        <strain evidence="2 3">ATCC PRA-207</strain>
    </source>
</reference>
<protein>
    <submittedName>
        <fullName evidence="2">Uncharacterized protein</fullName>
    </submittedName>
</protein>
<name>A0A7J6QPN6_PEROL</name>
<evidence type="ECO:0000256" key="1">
    <source>
        <dbReference type="SAM" id="MobiDB-lite"/>
    </source>
</evidence>
<evidence type="ECO:0000313" key="3">
    <source>
        <dbReference type="Proteomes" id="UP000553632"/>
    </source>
</evidence>
<organism evidence="2 3">
    <name type="scientific">Perkinsus olseni</name>
    <name type="common">Perkinsus atlanticus</name>
    <dbReference type="NCBI Taxonomy" id="32597"/>
    <lineage>
        <taxon>Eukaryota</taxon>
        <taxon>Sar</taxon>
        <taxon>Alveolata</taxon>
        <taxon>Perkinsozoa</taxon>
        <taxon>Perkinsea</taxon>
        <taxon>Perkinsida</taxon>
        <taxon>Perkinsidae</taxon>
        <taxon>Perkinsus</taxon>
    </lineage>
</organism>
<feature type="non-terminal residue" evidence="2">
    <location>
        <position position="172"/>
    </location>
</feature>
<evidence type="ECO:0000313" key="2">
    <source>
        <dbReference type="EMBL" id="KAF4710248.1"/>
    </source>
</evidence>
<sequence length="172" mass="19137">AERIDGSNYMDRRMGIIATASPMAGISIKETVERGEYNNILLAEQRPMNIPSKVSSEPGGEEETLLDHSSAEENSSNDLGRKGCDKDRSELFSSNKVPPYVGRAEGMSKRRNSGDREVDSTTLSPSEEPSSPQYLLDIFEDPTKKYVRLGSFQKCRLRRPSALLVPMGWHSL</sequence>
<comment type="caution">
    <text evidence="2">The sequence shown here is derived from an EMBL/GenBank/DDBJ whole genome shotgun (WGS) entry which is preliminary data.</text>
</comment>
<dbReference type="Proteomes" id="UP000553632">
    <property type="component" value="Unassembled WGS sequence"/>
</dbReference>
<proteinExistence type="predicted"/>
<dbReference type="AlphaFoldDB" id="A0A7J6QPN6"/>
<feature type="region of interest" description="Disordered" evidence="1">
    <location>
        <begin position="48"/>
        <end position="133"/>
    </location>
</feature>
<gene>
    <name evidence="2" type="ORF">FOZ63_002333</name>
</gene>
<keyword evidence="3" id="KW-1185">Reference proteome</keyword>